<evidence type="ECO:0000313" key="2">
    <source>
        <dbReference type="EMBL" id="GIL73174.1"/>
    </source>
</evidence>
<dbReference type="AlphaFoldDB" id="A0A8J4C213"/>
<evidence type="ECO:0000256" key="1">
    <source>
        <dbReference type="SAM" id="MobiDB-lite"/>
    </source>
</evidence>
<dbReference type="EMBL" id="BNCP01000004">
    <property type="protein sequence ID" value="GIL73174.1"/>
    <property type="molecule type" value="Genomic_DNA"/>
</dbReference>
<feature type="compositionally biased region" description="Low complexity" evidence="1">
    <location>
        <begin position="366"/>
        <end position="380"/>
    </location>
</feature>
<reference evidence="2" key="1">
    <citation type="journal article" date="2021" name="Proc. Natl. Acad. Sci. U.S.A.">
        <title>Three genomes in the algal genus Volvox reveal the fate of a haploid sex-determining region after a transition to homothallism.</title>
        <authorList>
            <person name="Yamamoto K."/>
            <person name="Hamaji T."/>
            <person name="Kawai-Toyooka H."/>
            <person name="Matsuzaki R."/>
            <person name="Takahashi F."/>
            <person name="Nishimura Y."/>
            <person name="Kawachi M."/>
            <person name="Noguchi H."/>
            <person name="Minakuchi Y."/>
            <person name="Umen J.G."/>
            <person name="Toyoda A."/>
            <person name="Nozaki H."/>
        </authorList>
    </citation>
    <scope>NUCLEOTIDE SEQUENCE</scope>
    <source>
        <strain evidence="2">NIES-3786</strain>
    </source>
</reference>
<protein>
    <submittedName>
        <fullName evidence="2">Uncharacterized protein</fullName>
    </submittedName>
</protein>
<keyword evidence="3" id="KW-1185">Reference proteome</keyword>
<feature type="compositionally biased region" description="Basic and acidic residues" evidence="1">
    <location>
        <begin position="318"/>
        <end position="342"/>
    </location>
</feature>
<dbReference type="OrthoDB" id="10511781at2759"/>
<feature type="region of interest" description="Disordered" evidence="1">
    <location>
        <begin position="314"/>
        <end position="417"/>
    </location>
</feature>
<evidence type="ECO:0000313" key="3">
    <source>
        <dbReference type="Proteomes" id="UP000747110"/>
    </source>
</evidence>
<sequence length="1097" mass="115483">MSDKLLELAVAAGSVEVPETGGHRVPGSICFSESGTIQGNARAGHKRNRNAKDGIAPTSGPEDRSKDPQAFKTPLLGSTRMEIATPPPHWPQPALKAECSPLSDVPASRHQPSRLQQLNPLVFARPSSDEPRPRMPTMTNRGVTSPAAALEIAPRAGCCGNMATHPPVLATTATGITCHNWPRRVIGWSSSCGMYPAARPRGFLPCAKNIASAGGVYAPTCCMYNFAPGTPYAAYPGTVTICHPSPAIAQSSGAGLCAADVVASRNRQPPLVRGATVGGDVIHSSARGEEAAIEEVAESNGPMPTVDDAKAAVAADDGIPRVAERSSVRPDHGLSMPRDDVHAAGGTGAGVASPSPPYLTAAYPATGQGTRRCFRRTTGGASPDSDVARVSEPLTQSPVGAPGDDQQPPQVRDSAQHAHFQTQGGCDNWACVARASMRHQAKLDGWLMTTSPGGADSGDIAPDVKLDGADGGEDMKSIAAARVPVAGWRVTNAAASCCQLHRSRCSGQARAQQDWTLCWHQAARSPALMDTTAGVSTDANRTATCCDDATNGCSSSSPVCARSPGSNGMLCPTGLWATTPPYPRPYPYPYSYPYPYPYRGPSQLSPAYCYRPGCLCSSAYRYRCDYDYGYYGQGYDYIYANGSIMAHRYPCPYGNRRDVLQASGGLTRSLSHPPMSDEPHIRYSVQHRLLHPSLQHEQREAVGIRAGTWVVPLRRNATAPAASLALATSGIPPAPAVHDVKEEAGKAMAVRNAEVVVATATAELTCTSRPGIAATNARAVAGAAATDGSKRKAGDVGDVCRPVGVRPDVAKSSAADDAEQRRRQQQLLLMLWSRLKHPQHPQQQQQHPRQACVREAFSVDGVSIAAAAQGDDSGQPSLPAPTAAGPARPPILAASRPLERPRHLYCAPPALSPTLASRLPPAAIGGESNIMRRNWSNGVAPPKYGTAAAATVSAATARNASEGSIGVATDVHNSVPPAAAGEFLLRHAGLQRAARVEQQQQTSKVCTGPMPTGTSSVADYGTKAITATRRRSRDDMEQGDQDQGPAWDGLNPFQPPPARSHRGGNGGYLKEEEEEERSSERPCKRAPTGMKARLDGI</sequence>
<proteinExistence type="predicted"/>
<feature type="region of interest" description="Disordered" evidence="1">
    <location>
        <begin position="18"/>
        <end position="72"/>
    </location>
</feature>
<feature type="region of interest" description="Disordered" evidence="1">
    <location>
        <begin position="785"/>
        <end position="821"/>
    </location>
</feature>
<name>A0A8J4C213_9CHLO</name>
<comment type="caution">
    <text evidence="2">The sequence shown here is derived from an EMBL/GenBank/DDBJ whole genome shotgun (WGS) entry which is preliminary data.</text>
</comment>
<gene>
    <name evidence="2" type="ORF">Vretifemale_3369</name>
</gene>
<accession>A0A8J4C213</accession>
<feature type="region of interest" description="Disordered" evidence="1">
    <location>
        <begin position="1000"/>
        <end position="1097"/>
    </location>
</feature>
<feature type="region of interest" description="Disordered" evidence="1">
    <location>
        <begin position="869"/>
        <end position="890"/>
    </location>
</feature>
<organism evidence="2 3">
    <name type="scientific">Volvox reticuliferus</name>
    <dbReference type="NCBI Taxonomy" id="1737510"/>
    <lineage>
        <taxon>Eukaryota</taxon>
        <taxon>Viridiplantae</taxon>
        <taxon>Chlorophyta</taxon>
        <taxon>core chlorophytes</taxon>
        <taxon>Chlorophyceae</taxon>
        <taxon>CS clade</taxon>
        <taxon>Chlamydomonadales</taxon>
        <taxon>Volvocaceae</taxon>
        <taxon>Volvox</taxon>
    </lineage>
</organism>
<dbReference type="Proteomes" id="UP000747110">
    <property type="component" value="Unassembled WGS sequence"/>
</dbReference>